<name>A0A927ZQD8_9CLOT</name>
<feature type="transmembrane region" description="Helical" evidence="1">
    <location>
        <begin position="80"/>
        <end position="97"/>
    </location>
</feature>
<dbReference type="EMBL" id="SVCM01000156">
    <property type="protein sequence ID" value="MBE6061200.1"/>
    <property type="molecule type" value="Genomic_DNA"/>
</dbReference>
<proteinExistence type="predicted"/>
<keyword evidence="1" id="KW-0812">Transmembrane</keyword>
<keyword evidence="1" id="KW-0472">Membrane</keyword>
<accession>A0A927ZQD8</accession>
<feature type="non-terminal residue" evidence="2">
    <location>
        <position position="1"/>
    </location>
</feature>
<dbReference type="AlphaFoldDB" id="A0A927ZQD8"/>
<dbReference type="Proteomes" id="UP000768462">
    <property type="component" value="Unassembled WGS sequence"/>
</dbReference>
<keyword evidence="1" id="KW-1133">Transmembrane helix</keyword>
<feature type="transmembrane region" description="Helical" evidence="1">
    <location>
        <begin position="50"/>
        <end position="68"/>
    </location>
</feature>
<gene>
    <name evidence="2" type="ORF">E7215_13660</name>
</gene>
<evidence type="ECO:0000256" key="1">
    <source>
        <dbReference type="SAM" id="Phobius"/>
    </source>
</evidence>
<protein>
    <submittedName>
        <fullName evidence="2">Na+/H+ antiporter NhaC family protein</fullName>
    </submittedName>
</protein>
<evidence type="ECO:0000313" key="3">
    <source>
        <dbReference type="Proteomes" id="UP000768462"/>
    </source>
</evidence>
<sequence>MAQIVTIGPIIKELVDKNVEGSQEDMYKLYLRNATFGDALGVFGSQLIPWHVYIGFYVGIASSVYPLHKFVATDIIKYNFMAFVAVFSILLLTLTGLDRLIPKFGLPSEPAVRLKKRNNNLNADKNAAI</sequence>
<dbReference type="PANTHER" id="PTHR33451">
    <property type="entry name" value="MALATE-2H(+)/NA(+)-LACTATE ANTIPORTER"/>
    <property type="match status" value="1"/>
</dbReference>
<dbReference type="InterPro" id="IPR052180">
    <property type="entry name" value="NhaC_Na-H+_Antiporter"/>
</dbReference>
<reference evidence="2" key="1">
    <citation type="submission" date="2019-04" db="EMBL/GenBank/DDBJ databases">
        <title>Evolution of Biomass-Degrading Anaerobic Consortia Revealed by Metagenomics.</title>
        <authorList>
            <person name="Peng X."/>
        </authorList>
    </citation>
    <scope>NUCLEOTIDE SEQUENCE</scope>
    <source>
        <strain evidence="2">SIG254</strain>
    </source>
</reference>
<organism evidence="2 3">
    <name type="scientific">Clostridium sulfidigenes</name>
    <dbReference type="NCBI Taxonomy" id="318464"/>
    <lineage>
        <taxon>Bacteria</taxon>
        <taxon>Bacillati</taxon>
        <taxon>Bacillota</taxon>
        <taxon>Clostridia</taxon>
        <taxon>Eubacteriales</taxon>
        <taxon>Clostridiaceae</taxon>
        <taxon>Clostridium</taxon>
    </lineage>
</organism>
<evidence type="ECO:0000313" key="2">
    <source>
        <dbReference type="EMBL" id="MBE6061200.1"/>
    </source>
</evidence>
<comment type="caution">
    <text evidence="2">The sequence shown here is derived from an EMBL/GenBank/DDBJ whole genome shotgun (WGS) entry which is preliminary data.</text>
</comment>
<dbReference type="PANTHER" id="PTHR33451:SF5">
    <property type="entry name" value="NA+_H+ ANTIPORTER"/>
    <property type="match status" value="1"/>
</dbReference>